<keyword evidence="5" id="KW-1185">Reference proteome</keyword>
<dbReference type="GO" id="GO:0046872">
    <property type="term" value="F:metal ion binding"/>
    <property type="evidence" value="ECO:0007669"/>
    <property type="project" value="UniProtKB-KW"/>
</dbReference>
<dbReference type="RefSeq" id="WP_071183279.1">
    <property type="nucleotide sequence ID" value="NZ_CP017774.1"/>
</dbReference>
<dbReference type="AlphaFoldDB" id="A0A1D9P6R4"/>
<dbReference type="KEGG" id="fcm:BIW12_00305"/>
<dbReference type="STRING" id="1306519.BIW12_00305"/>
<dbReference type="SUPFAM" id="SSF54909">
    <property type="entry name" value="Dimeric alpha+beta barrel"/>
    <property type="match status" value="1"/>
</dbReference>
<protein>
    <submittedName>
        <fullName evidence="4">Chlorite dismutase</fullName>
    </submittedName>
</protein>
<evidence type="ECO:0000256" key="1">
    <source>
        <dbReference type="ARBA" id="ARBA00022617"/>
    </source>
</evidence>
<name>A0A1D9P6R4_9FLAO</name>
<organism evidence="4 5">
    <name type="scientific">Flavobacterium commune</name>
    <dbReference type="NCBI Taxonomy" id="1306519"/>
    <lineage>
        <taxon>Bacteria</taxon>
        <taxon>Pseudomonadati</taxon>
        <taxon>Bacteroidota</taxon>
        <taxon>Flavobacteriia</taxon>
        <taxon>Flavobacteriales</taxon>
        <taxon>Flavobacteriaceae</taxon>
        <taxon>Flavobacterium</taxon>
    </lineage>
</organism>
<dbReference type="EMBL" id="CP017774">
    <property type="protein sequence ID" value="AOZ98004.1"/>
    <property type="molecule type" value="Genomic_DNA"/>
</dbReference>
<dbReference type="GO" id="GO:0020037">
    <property type="term" value="F:heme binding"/>
    <property type="evidence" value="ECO:0007669"/>
    <property type="project" value="InterPro"/>
</dbReference>
<reference evidence="4 5" key="1">
    <citation type="submission" date="2016-10" db="EMBL/GenBank/DDBJ databases">
        <title>Complete Genome Sequence of Flavobacterium sp. PK15.</title>
        <authorList>
            <person name="Ekwe A."/>
            <person name="Kim S.B."/>
        </authorList>
    </citation>
    <scope>NUCLEOTIDE SEQUENCE [LARGE SCALE GENOMIC DNA]</scope>
    <source>
        <strain evidence="4 5">PK15</strain>
    </source>
</reference>
<dbReference type="Pfam" id="PF06778">
    <property type="entry name" value="Chlor_dismutase"/>
    <property type="match status" value="1"/>
</dbReference>
<evidence type="ECO:0000313" key="4">
    <source>
        <dbReference type="EMBL" id="AOZ98004.1"/>
    </source>
</evidence>
<gene>
    <name evidence="4" type="ORF">BIW12_00305</name>
</gene>
<evidence type="ECO:0000256" key="3">
    <source>
        <dbReference type="ARBA" id="ARBA00023004"/>
    </source>
</evidence>
<dbReference type="Proteomes" id="UP000178198">
    <property type="component" value="Chromosome"/>
</dbReference>
<dbReference type="Gene3D" id="3.30.70.3420">
    <property type="match status" value="1"/>
</dbReference>
<dbReference type="GO" id="GO:0016491">
    <property type="term" value="F:oxidoreductase activity"/>
    <property type="evidence" value="ECO:0007669"/>
    <property type="project" value="InterPro"/>
</dbReference>
<evidence type="ECO:0000256" key="2">
    <source>
        <dbReference type="ARBA" id="ARBA00022723"/>
    </source>
</evidence>
<keyword evidence="2" id="KW-0479">Metal-binding</keyword>
<evidence type="ECO:0000313" key="5">
    <source>
        <dbReference type="Proteomes" id="UP000178198"/>
    </source>
</evidence>
<accession>A0A1D9P6R4</accession>
<dbReference type="InterPro" id="IPR011008">
    <property type="entry name" value="Dimeric_a/b-barrel"/>
</dbReference>
<dbReference type="OrthoDB" id="9782564at2"/>
<keyword evidence="3" id="KW-0408">Iron</keyword>
<dbReference type="InterPro" id="IPR010644">
    <property type="entry name" value="ChdC/CLD"/>
</dbReference>
<proteinExistence type="predicted"/>
<sequence length="182" mass="21157">MNNTIFDFVGGTIGEWKVIKMTTIKGDNLPDISYINKISSSLIKNDEGIWTLKGIVSNLRYTEKAEKEQLVAIQEDLGRPLATHAAFIPLRKSAEWWNLAQDERRKIMEESSKHTQTGLKYLPAIARKLFHSRDIGEAFDFLTWFEYAPADEEAFEELLYALRKTEEWNYVDREVDIRLIKV</sequence>
<keyword evidence="1" id="KW-0349">Heme</keyword>